<comment type="caution">
    <text evidence="1">The sequence shown here is derived from an EMBL/GenBank/DDBJ whole genome shotgun (WGS) entry which is preliminary data.</text>
</comment>
<evidence type="ECO:0000313" key="2">
    <source>
        <dbReference type="Proteomes" id="UP000644756"/>
    </source>
</evidence>
<dbReference type="EMBL" id="BMGR01000001">
    <property type="protein sequence ID" value="GGF86804.1"/>
    <property type="molecule type" value="Genomic_DNA"/>
</dbReference>
<reference evidence="1" key="2">
    <citation type="submission" date="2020-09" db="EMBL/GenBank/DDBJ databases">
        <authorList>
            <person name="Sun Q."/>
            <person name="Zhou Y."/>
        </authorList>
    </citation>
    <scope>NUCLEOTIDE SEQUENCE</scope>
    <source>
        <strain evidence="1">CGMCC 1.12987</strain>
    </source>
</reference>
<keyword evidence="2" id="KW-1185">Reference proteome</keyword>
<proteinExistence type="predicted"/>
<dbReference type="SUPFAM" id="SSF54506">
    <property type="entry name" value="Diaminopimelate epimerase-like"/>
    <property type="match status" value="1"/>
</dbReference>
<accession>A0A917FKK1</accession>
<protein>
    <submittedName>
        <fullName evidence="1">Uncharacterized protein</fullName>
    </submittedName>
</protein>
<name>A0A917FKK1_9BACL</name>
<organism evidence="1 2">
    <name type="scientific">Paenibacillus abyssi</name>
    <dbReference type="NCBI Taxonomy" id="1340531"/>
    <lineage>
        <taxon>Bacteria</taxon>
        <taxon>Bacillati</taxon>
        <taxon>Bacillota</taxon>
        <taxon>Bacilli</taxon>
        <taxon>Bacillales</taxon>
        <taxon>Paenibacillaceae</taxon>
        <taxon>Paenibacillus</taxon>
    </lineage>
</organism>
<reference evidence="1" key="1">
    <citation type="journal article" date="2014" name="Int. J. Syst. Evol. Microbiol.">
        <title>Complete genome sequence of Corynebacterium casei LMG S-19264T (=DSM 44701T), isolated from a smear-ripened cheese.</title>
        <authorList>
            <consortium name="US DOE Joint Genome Institute (JGI-PGF)"/>
            <person name="Walter F."/>
            <person name="Albersmeier A."/>
            <person name="Kalinowski J."/>
            <person name="Ruckert C."/>
        </authorList>
    </citation>
    <scope>NUCLEOTIDE SEQUENCE</scope>
    <source>
        <strain evidence="1">CGMCC 1.12987</strain>
    </source>
</reference>
<dbReference type="Proteomes" id="UP000644756">
    <property type="component" value="Unassembled WGS sequence"/>
</dbReference>
<evidence type="ECO:0000313" key="1">
    <source>
        <dbReference type="EMBL" id="GGF86804.1"/>
    </source>
</evidence>
<dbReference type="RefSeq" id="WP_377522682.1">
    <property type="nucleotide sequence ID" value="NZ_JBHRVG010000001.1"/>
</dbReference>
<dbReference type="AlphaFoldDB" id="A0A917FKK1"/>
<sequence length="51" mass="5584">MFNDGYARCLFTAKQLSALKGILYLKVNNDRVIVSGHAVTTLKGTLAEVNE</sequence>
<gene>
    <name evidence="1" type="ORF">GCM10010916_00160</name>
</gene>